<dbReference type="RefSeq" id="WP_305929814.1">
    <property type="nucleotide sequence ID" value="NZ_JAVAIL010000002.1"/>
</dbReference>
<gene>
    <name evidence="2" type="ORF">Q9K01_08695</name>
</gene>
<dbReference type="EMBL" id="JAVAIL010000002">
    <property type="protein sequence ID" value="MDP4539697.1"/>
    <property type="molecule type" value="Genomic_DNA"/>
</dbReference>
<proteinExistence type="predicted"/>
<keyword evidence="1" id="KW-0175">Coiled coil</keyword>
<dbReference type="Proteomes" id="UP001235664">
    <property type="component" value="Unassembled WGS sequence"/>
</dbReference>
<protein>
    <submittedName>
        <fullName evidence="2">Uncharacterized protein</fullName>
    </submittedName>
</protein>
<reference evidence="2 3" key="1">
    <citation type="submission" date="2023-08" db="EMBL/GenBank/DDBJ databases">
        <title>genomic of DY56.</title>
        <authorList>
            <person name="Wang Y."/>
        </authorList>
    </citation>
    <scope>NUCLEOTIDE SEQUENCE [LARGE SCALE GENOMIC DNA]</scope>
    <source>
        <strain evidence="2 3">DY56-A-20</strain>
    </source>
</reference>
<keyword evidence="3" id="KW-1185">Reference proteome</keyword>
<sequence>MIERFFVALVLSASGPTIVAAQTEQGAASVTTDAELVAAIANARAARDDAARALLKAEQSEARLQQLRTELAAPERSQAVAAAAKSPTVPTIPADVNSGRNATAPVGCEGMPLTGKDLNDWVSECLKLTSPKDYKATDVAFATAVSKSDEVFEANLGRTFRYPYSFPALTGGQKTNGAETDGKTSRARYWKAQVGVFATEDDGVATLARFDEATSGSGIVVGLEHGWFRPQTKAEAGKQFNKAVETARQACVADKLVSKDGADLAEARAACAGTGLWNWIGTEKNGSTYWASTAGALYGADATPSWVVGVKGRFGWTSRKYLTPEILGTLDATSRFGDLDALQLEDETNPYSITLYGGGAITQVKNYLQDKNDDEDSWIEGLGVGWIASLGYVHDFEFASSVKEKTVCLPVKDEVYQSCGEFNLAPPVRIDEFVPGLAVHFNSPAVSILPQFGLSLEGTYSTRTDRLGIQIPVYFALSEGKLTGGIKYFHRSSGTGSSGEILEQEDGLVVFLGTTFDLLGGR</sequence>
<organism evidence="2 3">
    <name type="scientific">Qipengyuania benthica</name>
    <dbReference type="NCBI Taxonomy" id="3067651"/>
    <lineage>
        <taxon>Bacteria</taxon>
        <taxon>Pseudomonadati</taxon>
        <taxon>Pseudomonadota</taxon>
        <taxon>Alphaproteobacteria</taxon>
        <taxon>Sphingomonadales</taxon>
        <taxon>Erythrobacteraceae</taxon>
        <taxon>Qipengyuania</taxon>
    </lineage>
</organism>
<comment type="caution">
    <text evidence="2">The sequence shown here is derived from an EMBL/GenBank/DDBJ whole genome shotgun (WGS) entry which is preliminary data.</text>
</comment>
<evidence type="ECO:0000256" key="1">
    <source>
        <dbReference type="SAM" id="Coils"/>
    </source>
</evidence>
<name>A0ABT9H8Q9_9SPHN</name>
<accession>A0ABT9H8Q9</accession>
<feature type="coiled-coil region" evidence="1">
    <location>
        <begin position="40"/>
        <end position="70"/>
    </location>
</feature>
<evidence type="ECO:0000313" key="3">
    <source>
        <dbReference type="Proteomes" id="UP001235664"/>
    </source>
</evidence>
<evidence type="ECO:0000313" key="2">
    <source>
        <dbReference type="EMBL" id="MDP4539697.1"/>
    </source>
</evidence>